<dbReference type="EMBL" id="AVOT02036092">
    <property type="protein sequence ID" value="MBW0530540.1"/>
    <property type="molecule type" value="Genomic_DNA"/>
</dbReference>
<feature type="compositionally biased region" description="Basic and acidic residues" evidence="1">
    <location>
        <begin position="76"/>
        <end position="87"/>
    </location>
</feature>
<protein>
    <submittedName>
        <fullName evidence="2">Uncharacterized protein</fullName>
    </submittedName>
</protein>
<feature type="region of interest" description="Disordered" evidence="1">
    <location>
        <begin position="76"/>
        <end position="95"/>
    </location>
</feature>
<proteinExistence type="predicted"/>
<accession>A0A9Q3F4G2</accession>
<name>A0A9Q3F4G2_9BASI</name>
<dbReference type="AlphaFoldDB" id="A0A9Q3F4G2"/>
<evidence type="ECO:0000256" key="1">
    <source>
        <dbReference type="SAM" id="MobiDB-lite"/>
    </source>
</evidence>
<reference evidence="2" key="1">
    <citation type="submission" date="2021-03" db="EMBL/GenBank/DDBJ databases">
        <title>Draft genome sequence of rust myrtle Austropuccinia psidii MF-1, a brazilian biotype.</title>
        <authorList>
            <person name="Quecine M.C."/>
            <person name="Pachon D.M.R."/>
            <person name="Bonatelli M.L."/>
            <person name="Correr F.H."/>
            <person name="Franceschini L.M."/>
            <person name="Leite T.F."/>
            <person name="Margarido G.R.A."/>
            <person name="Almeida C.A."/>
            <person name="Ferrarezi J.A."/>
            <person name="Labate C.A."/>
        </authorList>
    </citation>
    <scope>NUCLEOTIDE SEQUENCE</scope>
    <source>
        <strain evidence="2">MF-1</strain>
    </source>
</reference>
<sequence>MLQEVRERKNIGNYSLYKGKRFREKKPFRVENKDKHREKVAEIPKQKNFQHNCGSKDHYANNCTKAKKKTYSIEQVPDKEVQAKDSESDYMGDAI</sequence>
<dbReference type="Proteomes" id="UP000765509">
    <property type="component" value="Unassembled WGS sequence"/>
</dbReference>
<evidence type="ECO:0000313" key="3">
    <source>
        <dbReference type="Proteomes" id="UP000765509"/>
    </source>
</evidence>
<keyword evidence="3" id="KW-1185">Reference proteome</keyword>
<evidence type="ECO:0000313" key="2">
    <source>
        <dbReference type="EMBL" id="MBW0530540.1"/>
    </source>
</evidence>
<gene>
    <name evidence="2" type="ORF">O181_070255</name>
</gene>
<organism evidence="2 3">
    <name type="scientific">Austropuccinia psidii MF-1</name>
    <dbReference type="NCBI Taxonomy" id="1389203"/>
    <lineage>
        <taxon>Eukaryota</taxon>
        <taxon>Fungi</taxon>
        <taxon>Dikarya</taxon>
        <taxon>Basidiomycota</taxon>
        <taxon>Pucciniomycotina</taxon>
        <taxon>Pucciniomycetes</taxon>
        <taxon>Pucciniales</taxon>
        <taxon>Sphaerophragmiaceae</taxon>
        <taxon>Austropuccinia</taxon>
    </lineage>
</organism>
<comment type="caution">
    <text evidence="2">The sequence shown here is derived from an EMBL/GenBank/DDBJ whole genome shotgun (WGS) entry which is preliminary data.</text>
</comment>